<keyword evidence="2" id="KW-1185">Reference proteome</keyword>
<gene>
    <name evidence="1" type="ORF">Q5741_02940</name>
</gene>
<evidence type="ECO:0008006" key="3">
    <source>
        <dbReference type="Google" id="ProtNLM"/>
    </source>
</evidence>
<protein>
    <recommendedName>
        <fullName evidence="3">Acetyl-CoA acetyltransferase</fullName>
    </recommendedName>
</protein>
<sequence>MSIQHSENQYPILYQADPSAVTTLKSVRDRIHHICRTYVNRTVRIQTLDGYIYEGVIVQCDSGHVYLRIPSVSGQRALFGPSSFYASQEQILTLVLFELLVIVLLS</sequence>
<evidence type="ECO:0000313" key="2">
    <source>
        <dbReference type="Proteomes" id="UP001240171"/>
    </source>
</evidence>
<comment type="caution">
    <text evidence="1">The sequence shown here is derived from an EMBL/GenBank/DDBJ whole genome shotgun (WGS) entry which is preliminary data.</text>
</comment>
<dbReference type="Proteomes" id="UP001240171">
    <property type="component" value="Unassembled WGS sequence"/>
</dbReference>
<organism evidence="1 2">
    <name type="scientific">Paenibacillus lacisoli</name>
    <dbReference type="NCBI Taxonomy" id="3064525"/>
    <lineage>
        <taxon>Bacteria</taxon>
        <taxon>Bacillati</taxon>
        <taxon>Bacillota</taxon>
        <taxon>Bacilli</taxon>
        <taxon>Bacillales</taxon>
        <taxon>Paenibacillaceae</taxon>
        <taxon>Paenibacillus</taxon>
    </lineage>
</organism>
<evidence type="ECO:0000313" key="1">
    <source>
        <dbReference type="EMBL" id="MDO7905367.1"/>
    </source>
</evidence>
<proteinExistence type="predicted"/>
<name>A0ABT9CBJ9_9BACL</name>
<reference evidence="1 2" key="1">
    <citation type="submission" date="2023-07" db="EMBL/GenBank/DDBJ databases">
        <title>Paenibacillus sp. JX-17 nov. isolated from soil.</title>
        <authorList>
            <person name="Wan Y."/>
            <person name="Liu B."/>
        </authorList>
    </citation>
    <scope>NUCLEOTIDE SEQUENCE [LARGE SCALE GENOMIC DNA]</scope>
    <source>
        <strain evidence="1 2">JX-17</strain>
    </source>
</reference>
<dbReference type="RefSeq" id="WP_305022537.1">
    <property type="nucleotide sequence ID" value="NZ_JAUQTB010000001.1"/>
</dbReference>
<accession>A0ABT9CBJ9</accession>
<dbReference type="EMBL" id="JAUQTB010000001">
    <property type="protein sequence ID" value="MDO7905367.1"/>
    <property type="molecule type" value="Genomic_DNA"/>
</dbReference>